<dbReference type="EMBL" id="WIXE01012386">
    <property type="protein sequence ID" value="KAK5975972.1"/>
    <property type="molecule type" value="Genomic_DNA"/>
</dbReference>
<keyword evidence="3" id="KW-1185">Reference proteome</keyword>
<dbReference type="Proteomes" id="UP001331761">
    <property type="component" value="Unassembled WGS sequence"/>
</dbReference>
<feature type="region of interest" description="Disordered" evidence="1">
    <location>
        <begin position="131"/>
        <end position="173"/>
    </location>
</feature>
<evidence type="ECO:0008006" key="4">
    <source>
        <dbReference type="Google" id="ProtNLM"/>
    </source>
</evidence>
<evidence type="ECO:0000256" key="1">
    <source>
        <dbReference type="SAM" id="MobiDB-lite"/>
    </source>
</evidence>
<accession>A0AAN8FKN8</accession>
<feature type="compositionally biased region" description="Basic and acidic residues" evidence="1">
    <location>
        <begin position="209"/>
        <end position="228"/>
    </location>
</feature>
<name>A0AAN8FKN8_TRICO</name>
<organism evidence="2 3">
    <name type="scientific">Trichostrongylus colubriformis</name>
    <name type="common">Black scour worm</name>
    <dbReference type="NCBI Taxonomy" id="6319"/>
    <lineage>
        <taxon>Eukaryota</taxon>
        <taxon>Metazoa</taxon>
        <taxon>Ecdysozoa</taxon>
        <taxon>Nematoda</taxon>
        <taxon>Chromadorea</taxon>
        <taxon>Rhabditida</taxon>
        <taxon>Rhabditina</taxon>
        <taxon>Rhabditomorpha</taxon>
        <taxon>Strongyloidea</taxon>
        <taxon>Trichostrongylidae</taxon>
        <taxon>Trichostrongylus</taxon>
    </lineage>
</organism>
<proteinExistence type="predicted"/>
<sequence length="228" mass="25796">MAEKGILWKANTPYAPWQGAIYERLIKSIKHSLYKVMQRTVPAQEFLETLLVEIEGTINCRPITYQEERWDETPILRPIDFIQRDLVTGYPFETIGGEEADDKYQPSEEAAVLKTRPMEEAAPIDAAVKATKKPEQAIKANTTASKTVRPEKSMPATKTTSDTESSALPLASSRADDIKGLCERFDDLSLRLPRIDTPRNVTPVEPSPELDRIRRQIDETEKELQGVR</sequence>
<evidence type="ECO:0000313" key="2">
    <source>
        <dbReference type="EMBL" id="KAK5975972.1"/>
    </source>
</evidence>
<dbReference type="InterPro" id="IPR012337">
    <property type="entry name" value="RNaseH-like_sf"/>
</dbReference>
<dbReference type="SUPFAM" id="SSF53098">
    <property type="entry name" value="Ribonuclease H-like"/>
    <property type="match status" value="1"/>
</dbReference>
<reference evidence="2 3" key="1">
    <citation type="submission" date="2019-10" db="EMBL/GenBank/DDBJ databases">
        <title>Assembly and Annotation for the nematode Trichostrongylus colubriformis.</title>
        <authorList>
            <person name="Martin J."/>
        </authorList>
    </citation>
    <scope>NUCLEOTIDE SEQUENCE [LARGE SCALE GENOMIC DNA]</scope>
    <source>
        <strain evidence="2">G859</strain>
        <tissue evidence="2">Whole worm</tissue>
    </source>
</reference>
<dbReference type="GO" id="GO:0003676">
    <property type="term" value="F:nucleic acid binding"/>
    <property type="evidence" value="ECO:0007669"/>
    <property type="project" value="InterPro"/>
</dbReference>
<dbReference type="AlphaFoldDB" id="A0AAN8FKN8"/>
<protein>
    <recommendedName>
        <fullName evidence="4">Integrase catalytic domain-containing protein</fullName>
    </recommendedName>
</protein>
<dbReference type="Gene3D" id="3.30.420.10">
    <property type="entry name" value="Ribonuclease H-like superfamily/Ribonuclease H"/>
    <property type="match status" value="1"/>
</dbReference>
<evidence type="ECO:0000313" key="3">
    <source>
        <dbReference type="Proteomes" id="UP001331761"/>
    </source>
</evidence>
<comment type="caution">
    <text evidence="2">The sequence shown here is derived from an EMBL/GenBank/DDBJ whole genome shotgun (WGS) entry which is preliminary data.</text>
</comment>
<feature type="compositionally biased region" description="Polar residues" evidence="1">
    <location>
        <begin position="156"/>
        <end position="166"/>
    </location>
</feature>
<feature type="region of interest" description="Disordered" evidence="1">
    <location>
        <begin position="196"/>
        <end position="228"/>
    </location>
</feature>
<dbReference type="InterPro" id="IPR036397">
    <property type="entry name" value="RNaseH_sf"/>
</dbReference>
<gene>
    <name evidence="2" type="ORF">GCK32_016350</name>
</gene>